<protein>
    <submittedName>
        <fullName evidence="9">FtsX-like permease family protein</fullName>
    </submittedName>
</protein>
<dbReference type="Pfam" id="PF12704">
    <property type="entry name" value="MacB_PCD"/>
    <property type="match status" value="1"/>
</dbReference>
<comment type="caution">
    <text evidence="9">The sequence shown here is derived from an EMBL/GenBank/DDBJ whole genome shotgun (WGS) entry which is preliminary data.</text>
</comment>
<dbReference type="GO" id="GO:0005886">
    <property type="term" value="C:plasma membrane"/>
    <property type="evidence" value="ECO:0007669"/>
    <property type="project" value="UniProtKB-SubCell"/>
</dbReference>
<keyword evidence="3 6" id="KW-0812">Transmembrane</keyword>
<dbReference type="InterPro" id="IPR003838">
    <property type="entry name" value="ABC3_permease_C"/>
</dbReference>
<evidence type="ECO:0000313" key="10">
    <source>
        <dbReference type="Proteomes" id="UP000886740"/>
    </source>
</evidence>
<proteinExistence type="predicted"/>
<evidence type="ECO:0000313" key="9">
    <source>
        <dbReference type="EMBL" id="HIX74525.1"/>
    </source>
</evidence>
<feature type="transmembrane region" description="Helical" evidence="6">
    <location>
        <begin position="710"/>
        <end position="730"/>
    </location>
</feature>
<dbReference type="EMBL" id="DXEL01000043">
    <property type="protein sequence ID" value="HIX74525.1"/>
    <property type="molecule type" value="Genomic_DNA"/>
</dbReference>
<feature type="transmembrane region" description="Helical" evidence="6">
    <location>
        <begin position="421"/>
        <end position="442"/>
    </location>
</feature>
<evidence type="ECO:0000256" key="6">
    <source>
        <dbReference type="SAM" id="Phobius"/>
    </source>
</evidence>
<evidence type="ECO:0000256" key="4">
    <source>
        <dbReference type="ARBA" id="ARBA00022989"/>
    </source>
</evidence>
<accession>A0A9D1XAN5</accession>
<dbReference type="GO" id="GO:0022857">
    <property type="term" value="F:transmembrane transporter activity"/>
    <property type="evidence" value="ECO:0007669"/>
    <property type="project" value="TreeGrafter"/>
</dbReference>
<name>A0A9D1XAN5_9BACT</name>
<reference evidence="9" key="1">
    <citation type="journal article" date="2021" name="PeerJ">
        <title>Extensive microbial diversity within the chicken gut microbiome revealed by metagenomics and culture.</title>
        <authorList>
            <person name="Gilroy R."/>
            <person name="Ravi A."/>
            <person name="Getino M."/>
            <person name="Pursley I."/>
            <person name="Horton D.L."/>
            <person name="Alikhan N.F."/>
            <person name="Baker D."/>
            <person name="Gharbi K."/>
            <person name="Hall N."/>
            <person name="Watson M."/>
            <person name="Adriaenssens E.M."/>
            <person name="Foster-Nyarko E."/>
            <person name="Jarju S."/>
            <person name="Secka A."/>
            <person name="Antonio M."/>
            <person name="Oren A."/>
            <person name="Chaudhuri R.R."/>
            <person name="La Ragione R."/>
            <person name="Hildebrand F."/>
            <person name="Pallen M.J."/>
        </authorList>
    </citation>
    <scope>NUCLEOTIDE SEQUENCE</scope>
    <source>
        <strain evidence="9">ChiGjej6B6-14162</strain>
    </source>
</reference>
<evidence type="ECO:0000256" key="3">
    <source>
        <dbReference type="ARBA" id="ARBA00022692"/>
    </source>
</evidence>
<comment type="subcellular location">
    <subcellularLocation>
        <location evidence="1">Cell membrane</location>
        <topology evidence="1">Multi-pass membrane protein</topology>
    </subcellularLocation>
</comment>
<feature type="transmembrane region" description="Helical" evidence="6">
    <location>
        <begin position="742"/>
        <end position="764"/>
    </location>
</feature>
<dbReference type="AlphaFoldDB" id="A0A9D1XAN5"/>
<organism evidence="9 10">
    <name type="scientific">Candidatus Parabacteroides intestinipullorum</name>
    <dbReference type="NCBI Taxonomy" id="2838723"/>
    <lineage>
        <taxon>Bacteria</taxon>
        <taxon>Pseudomonadati</taxon>
        <taxon>Bacteroidota</taxon>
        <taxon>Bacteroidia</taxon>
        <taxon>Bacteroidales</taxon>
        <taxon>Tannerellaceae</taxon>
        <taxon>Parabacteroides</taxon>
    </lineage>
</organism>
<feature type="transmembrane region" description="Helical" evidence="6">
    <location>
        <begin position="279"/>
        <end position="299"/>
    </location>
</feature>
<evidence type="ECO:0000259" key="8">
    <source>
        <dbReference type="Pfam" id="PF12704"/>
    </source>
</evidence>
<keyword evidence="5 6" id="KW-0472">Membrane</keyword>
<evidence type="ECO:0000256" key="5">
    <source>
        <dbReference type="ARBA" id="ARBA00023136"/>
    </source>
</evidence>
<evidence type="ECO:0000256" key="1">
    <source>
        <dbReference type="ARBA" id="ARBA00004651"/>
    </source>
</evidence>
<sequence>MNNLLSNWKTYLKFLDRNRTYTAIELFGLSISLLFVILIGIYVWQELSVDRFHEKRDRIYIIGSENTPATGAAIPYKLKDRYPEIEKICPVVVDGSAFPIVWNDNKYSARPMFADSTFFDLFSFRLFEGDPKRVLESNDGVVITRECARRIFGNQPAIGQSILIADTLRLTVTGVMEEIRNSSFPEADLVLPWRLIKVFNPSLAEDQLGNAAGTVCFALLREGADLKPKSAEIAAWMKEFFWIYKQDIWKEVRMERLSDFYFSGWNNGWTPLKLGDRRFVMVLLSVGVLILLFAVFNYINLTVAQAGFRAKEMATRRLLGSSRNELFWRLMLESATLCFLALAIAILLALAVIPYANDLLQTKIDPHVLLQPGWIAGLAGFVLIVGGLAGWFPALVISAAQPIEIVRGAFRTRTKMVFSKVFITFQNFITIVMLVASLVMVLQINHMLHAPLGYQTKGLYWVNLYQLDMKAHRAFLEKTRTISGITRAGLTRGLPLLGSNNMTTTFDNGGTPVNISFQEYPMDHEVFEMLGLKIIQDNHLANPYWYLNEQAMREMNLSPDAKSVTLGSDTQPLSIAGIVSDFRQGNINTIVSPVKLRFLKPDEPGWEALFEITGDPVATIEQLRSLYTEFSGGLEMQGDFLDQTLHQSFESQIRLAKIVGLFTVVAILISLLGLLAMSTYFVQQRSLEIAVRKVYGSDSQQILTQLVRSFLIYVGIAFVLAVPVAWYFMSDWLKDYDYRITFSPWIFLAAGLFCLLIAFLSVLFQSWQAANRNPIESLKDRQ</sequence>
<feature type="domain" description="MacB-like periplasmic core" evidence="8">
    <location>
        <begin position="22"/>
        <end position="233"/>
    </location>
</feature>
<evidence type="ECO:0000259" key="7">
    <source>
        <dbReference type="Pfam" id="PF02687"/>
    </source>
</evidence>
<feature type="transmembrane region" description="Helical" evidence="6">
    <location>
        <begin position="373"/>
        <end position="400"/>
    </location>
</feature>
<keyword evidence="2" id="KW-1003">Cell membrane</keyword>
<evidence type="ECO:0000256" key="2">
    <source>
        <dbReference type="ARBA" id="ARBA00022475"/>
    </source>
</evidence>
<keyword evidence="4 6" id="KW-1133">Transmembrane helix</keyword>
<feature type="transmembrane region" description="Helical" evidence="6">
    <location>
        <begin position="21"/>
        <end position="44"/>
    </location>
</feature>
<dbReference type="Pfam" id="PF02687">
    <property type="entry name" value="FtsX"/>
    <property type="match status" value="2"/>
</dbReference>
<dbReference type="PANTHER" id="PTHR30572">
    <property type="entry name" value="MEMBRANE COMPONENT OF TRANSPORTER-RELATED"/>
    <property type="match status" value="1"/>
</dbReference>
<feature type="transmembrane region" description="Helical" evidence="6">
    <location>
        <begin position="326"/>
        <end position="353"/>
    </location>
</feature>
<feature type="domain" description="ABC3 transporter permease C-terminal" evidence="7">
    <location>
        <begin position="661"/>
        <end position="774"/>
    </location>
</feature>
<dbReference type="InterPro" id="IPR050250">
    <property type="entry name" value="Macrolide_Exporter_MacB"/>
</dbReference>
<gene>
    <name evidence="9" type="ORF">H9977_05785</name>
</gene>
<dbReference type="InterPro" id="IPR025857">
    <property type="entry name" value="MacB_PCD"/>
</dbReference>
<dbReference type="Proteomes" id="UP000886740">
    <property type="component" value="Unassembled WGS sequence"/>
</dbReference>
<feature type="transmembrane region" description="Helical" evidence="6">
    <location>
        <begin position="658"/>
        <end position="682"/>
    </location>
</feature>
<feature type="domain" description="ABC3 transporter permease C-terminal" evidence="7">
    <location>
        <begin position="285"/>
        <end position="402"/>
    </location>
</feature>
<reference evidence="9" key="2">
    <citation type="submission" date="2021-04" db="EMBL/GenBank/DDBJ databases">
        <authorList>
            <person name="Gilroy R."/>
        </authorList>
    </citation>
    <scope>NUCLEOTIDE SEQUENCE</scope>
    <source>
        <strain evidence="9">ChiGjej6B6-14162</strain>
    </source>
</reference>
<dbReference type="PANTHER" id="PTHR30572:SF18">
    <property type="entry name" value="ABC-TYPE MACROLIDE FAMILY EXPORT SYSTEM PERMEASE COMPONENT 2"/>
    <property type="match status" value="1"/>
</dbReference>